<keyword evidence="4" id="KW-0812">Transmembrane</keyword>
<dbReference type="InterPro" id="IPR000883">
    <property type="entry name" value="Cyt_C_Oxase_1"/>
</dbReference>
<comment type="caution">
    <text evidence="6">The sequence shown here is derived from an EMBL/GenBank/DDBJ whole genome shotgun (WGS) entry which is preliminary data.</text>
</comment>
<feature type="transmembrane region" description="Helical" evidence="4">
    <location>
        <begin position="12"/>
        <end position="35"/>
    </location>
</feature>
<keyword evidence="1" id="KW-0813">Transport</keyword>
<feature type="domain" description="Cytochrome oxidase subunit I profile" evidence="5">
    <location>
        <begin position="1"/>
        <end position="147"/>
    </location>
</feature>
<dbReference type="PROSITE" id="PS50855">
    <property type="entry name" value="COX1"/>
    <property type="match status" value="1"/>
</dbReference>
<keyword evidence="2" id="KW-0249">Electron transport</keyword>
<dbReference type="SUPFAM" id="SSF81442">
    <property type="entry name" value="Cytochrome c oxidase subunit I-like"/>
    <property type="match status" value="1"/>
</dbReference>
<protein>
    <submittedName>
        <fullName evidence="6">Cbb3-type cytochrome c oxidase subunit I</fullName>
    </submittedName>
</protein>
<dbReference type="PANTHER" id="PTHR10422:SF18">
    <property type="entry name" value="CYTOCHROME C OXIDASE SUBUNIT 1"/>
    <property type="match status" value="1"/>
</dbReference>
<name>A0ABW1CMC4_9ACTN</name>
<dbReference type="PRINTS" id="PR01165">
    <property type="entry name" value="CYCOXIDASEI"/>
</dbReference>
<keyword evidence="4" id="KW-1133">Transmembrane helix</keyword>
<dbReference type="Gene3D" id="1.20.210.10">
    <property type="entry name" value="Cytochrome c oxidase-like, subunit I domain"/>
    <property type="match status" value="2"/>
</dbReference>
<proteinExistence type="predicted"/>
<evidence type="ECO:0000256" key="4">
    <source>
        <dbReference type="SAM" id="Phobius"/>
    </source>
</evidence>
<gene>
    <name evidence="6" type="ORF">ACFPZ3_20295</name>
</gene>
<keyword evidence="4" id="KW-0472">Membrane</keyword>
<keyword evidence="7" id="KW-1185">Reference proteome</keyword>
<evidence type="ECO:0000256" key="3">
    <source>
        <dbReference type="ARBA" id="ARBA00025218"/>
    </source>
</evidence>
<evidence type="ECO:0000313" key="7">
    <source>
        <dbReference type="Proteomes" id="UP001596058"/>
    </source>
</evidence>
<organism evidence="6 7">
    <name type="scientific">Nonomuraea insulae</name>
    <dbReference type="NCBI Taxonomy" id="1616787"/>
    <lineage>
        <taxon>Bacteria</taxon>
        <taxon>Bacillati</taxon>
        <taxon>Actinomycetota</taxon>
        <taxon>Actinomycetes</taxon>
        <taxon>Streptosporangiales</taxon>
        <taxon>Streptosporangiaceae</taxon>
        <taxon>Nonomuraea</taxon>
    </lineage>
</organism>
<evidence type="ECO:0000256" key="1">
    <source>
        <dbReference type="ARBA" id="ARBA00022660"/>
    </source>
</evidence>
<feature type="transmembrane region" description="Helical" evidence="4">
    <location>
        <begin position="97"/>
        <end position="116"/>
    </location>
</feature>
<keyword evidence="1" id="KW-0679">Respiratory chain</keyword>
<comment type="function">
    <text evidence="3">Cytochrome c oxidase is the component of the respiratory chain that catalyzes the reduction of oxygen to water. Subunits 1-3 form the functional core of the enzyme complex. CO I is the catalytic subunit of the enzyme. Electrons originating in cytochrome c are transferred via the copper A center of subunit 2 and heme A of subunit 1 to the bimetallic center formed by heme A3 and copper B.</text>
</comment>
<dbReference type="EMBL" id="JBHSPA010000023">
    <property type="protein sequence ID" value="MFC5826214.1"/>
    <property type="molecule type" value="Genomic_DNA"/>
</dbReference>
<accession>A0ABW1CMC4</accession>
<dbReference type="PANTHER" id="PTHR10422">
    <property type="entry name" value="CYTOCHROME C OXIDASE SUBUNIT 1"/>
    <property type="match status" value="1"/>
</dbReference>
<dbReference type="RefSeq" id="WP_379515715.1">
    <property type="nucleotide sequence ID" value="NZ_JBHSPA010000023.1"/>
</dbReference>
<dbReference type="InterPro" id="IPR023616">
    <property type="entry name" value="Cyt_c_oxase-like_su1_dom"/>
</dbReference>
<dbReference type="Pfam" id="PF00115">
    <property type="entry name" value="COX1"/>
    <property type="match status" value="1"/>
</dbReference>
<sequence length="212" mass="23340">MSTTDHKVIGKLYLGTSFLFFLLAGIMAMVIRAELLSPGTQIVSLDTYWLFLFGGLIVVSGFFRRVRRRALRLVRLQPAVRPDLQPQHRQRPVDHGLSLIGLGAILASVNFITTIICMRASGMTMSRLSIFVWNVLLTSLLVLMAFPRAGRGAAGAGGRPHAGHPGLRCSRLGAGPAGARMDPYCGNDDKGGFVREWTAFVIRRFDILPYRN</sequence>
<evidence type="ECO:0000259" key="5">
    <source>
        <dbReference type="PROSITE" id="PS50855"/>
    </source>
</evidence>
<evidence type="ECO:0000256" key="2">
    <source>
        <dbReference type="ARBA" id="ARBA00022982"/>
    </source>
</evidence>
<dbReference type="InterPro" id="IPR036927">
    <property type="entry name" value="Cyt_c_oxase-like_su1_sf"/>
</dbReference>
<feature type="transmembrane region" description="Helical" evidence="4">
    <location>
        <begin position="128"/>
        <end position="146"/>
    </location>
</feature>
<reference evidence="7" key="1">
    <citation type="journal article" date="2019" name="Int. J. Syst. Evol. Microbiol.">
        <title>The Global Catalogue of Microorganisms (GCM) 10K type strain sequencing project: providing services to taxonomists for standard genome sequencing and annotation.</title>
        <authorList>
            <consortium name="The Broad Institute Genomics Platform"/>
            <consortium name="The Broad Institute Genome Sequencing Center for Infectious Disease"/>
            <person name="Wu L."/>
            <person name="Ma J."/>
        </authorList>
    </citation>
    <scope>NUCLEOTIDE SEQUENCE [LARGE SCALE GENOMIC DNA]</scope>
    <source>
        <strain evidence="7">CCUG 53903</strain>
    </source>
</reference>
<feature type="transmembrane region" description="Helical" evidence="4">
    <location>
        <begin position="47"/>
        <end position="66"/>
    </location>
</feature>
<evidence type="ECO:0000313" key="6">
    <source>
        <dbReference type="EMBL" id="MFC5826214.1"/>
    </source>
</evidence>
<dbReference type="Proteomes" id="UP001596058">
    <property type="component" value="Unassembled WGS sequence"/>
</dbReference>